<dbReference type="PANTHER" id="PTHR47354">
    <property type="entry name" value="NADH OXIDOREDUCTASE HCR"/>
    <property type="match status" value="1"/>
</dbReference>
<dbReference type="InterPro" id="IPR050415">
    <property type="entry name" value="MRET"/>
</dbReference>
<reference evidence="12" key="2">
    <citation type="journal article" date="2013" name="Mar. Genomics">
        <title>Expression of sulfatases in Rhodopirellula baltica and the diversity of sulfatases in the genus Rhodopirellula.</title>
        <authorList>
            <person name="Wegner C.E."/>
            <person name="Richter-Heitmann T."/>
            <person name="Klindworth A."/>
            <person name="Klockow C."/>
            <person name="Richter M."/>
            <person name="Achstetter T."/>
            <person name="Glockner F.O."/>
            <person name="Harder J."/>
        </authorList>
    </citation>
    <scope>NUCLEOTIDE SEQUENCE [LARGE SCALE GENOMIC DNA]</scope>
    <source>
        <strain evidence="12">6C</strain>
    </source>
</reference>
<keyword evidence="4" id="KW-0479">Metal-binding</keyword>
<dbReference type="GO" id="GO:0051537">
    <property type="term" value="F:2 iron, 2 sulfur cluster binding"/>
    <property type="evidence" value="ECO:0007669"/>
    <property type="project" value="UniProtKB-KW"/>
</dbReference>
<dbReference type="PROSITE" id="PS00197">
    <property type="entry name" value="2FE2S_FER_1"/>
    <property type="match status" value="1"/>
</dbReference>
<proteinExistence type="predicted"/>
<protein>
    <submittedName>
        <fullName evidence="12">Flavohemoprotein</fullName>
    </submittedName>
</protein>
<keyword evidence="8" id="KW-0411">Iron-sulfur</keyword>
<dbReference type="Gene3D" id="2.40.30.10">
    <property type="entry name" value="Translation factors"/>
    <property type="match status" value="1"/>
</dbReference>
<dbReference type="InterPro" id="IPR006058">
    <property type="entry name" value="2Fe2S_fd_BS"/>
</dbReference>
<sequence>MGSADAIEEWEWKRLTRKRLPKLRSGKAFDAASARSVDQSAAASKTDVTKHPNRWKGWRSASVQSVKDESPDCRSFVFVPTDGEPFPPFLGGQYLTVRLNDPSTGKNVSRCYSLSSGPDEPHYRITVKRVPGGTMSNLLHDTIDVGDRIEIQAPKGKFHYSVEASQSQSPEPLNLIAAGIGITPMLSMLFQSLNERMDREVNLFYQVRNAVDAPFLAPIREIAKMLEATTGVRVHLWFSKPEDDDLRPGDSIGRLSAEQIVDRLGHHRGEYLICGPDVFMNAIAEGLIDCGASANHVMFESFGVKSKSAGALAVPACDSCVDESDANETGSDDSIGCNVTFQTSEKSASFEAGMDGLLDVAESLDVDVDSGCRSGDCGACVRRLLSGEVKYAEPPECDVDEGEAVLCVAKPVSEVVVDA</sequence>
<dbReference type="EMBL" id="ANMO01000045">
    <property type="protein sequence ID" value="EMB18406.1"/>
    <property type="molecule type" value="Genomic_DNA"/>
</dbReference>
<dbReference type="GO" id="GO:0016491">
    <property type="term" value="F:oxidoreductase activity"/>
    <property type="evidence" value="ECO:0007669"/>
    <property type="project" value="UniProtKB-KW"/>
</dbReference>
<dbReference type="PROSITE" id="PS51384">
    <property type="entry name" value="FAD_FR"/>
    <property type="match status" value="1"/>
</dbReference>
<dbReference type="CDD" id="cd00207">
    <property type="entry name" value="fer2"/>
    <property type="match status" value="1"/>
</dbReference>
<dbReference type="Pfam" id="PF00970">
    <property type="entry name" value="FAD_binding_6"/>
    <property type="match status" value="1"/>
</dbReference>
<dbReference type="InterPro" id="IPR039261">
    <property type="entry name" value="FNR_nucleotide-bd"/>
</dbReference>
<dbReference type="GO" id="GO:0046872">
    <property type="term" value="F:metal ion binding"/>
    <property type="evidence" value="ECO:0007669"/>
    <property type="project" value="UniProtKB-KW"/>
</dbReference>
<comment type="caution">
    <text evidence="12">The sequence shown here is derived from an EMBL/GenBank/DDBJ whole genome shotgun (WGS) entry which is preliminary data.</text>
</comment>
<keyword evidence="3" id="KW-0001">2Fe-2S</keyword>
<dbReference type="GO" id="GO:0050660">
    <property type="term" value="F:flavin adenine dinucleotide binding"/>
    <property type="evidence" value="ECO:0007669"/>
    <property type="project" value="TreeGrafter"/>
</dbReference>
<keyword evidence="2" id="KW-0285">Flavoprotein</keyword>
<evidence type="ECO:0000256" key="8">
    <source>
        <dbReference type="ARBA" id="ARBA00023014"/>
    </source>
</evidence>
<dbReference type="InterPro" id="IPR008333">
    <property type="entry name" value="Cbr1-like_FAD-bd_dom"/>
</dbReference>
<evidence type="ECO:0000256" key="5">
    <source>
        <dbReference type="ARBA" id="ARBA00022827"/>
    </source>
</evidence>
<comment type="cofactor">
    <cofactor evidence="1">
        <name>FAD</name>
        <dbReference type="ChEBI" id="CHEBI:57692"/>
    </cofactor>
</comment>
<evidence type="ECO:0000259" key="10">
    <source>
        <dbReference type="PROSITE" id="PS51085"/>
    </source>
</evidence>
<dbReference type="Gene3D" id="3.40.50.80">
    <property type="entry name" value="Nucleotide-binding domain of ferredoxin-NADP reductase (FNR) module"/>
    <property type="match status" value="1"/>
</dbReference>
<dbReference type="SUPFAM" id="SSF54292">
    <property type="entry name" value="2Fe-2S ferredoxin-like"/>
    <property type="match status" value="1"/>
</dbReference>
<dbReference type="SUPFAM" id="SSF63380">
    <property type="entry name" value="Riboflavin synthase domain-like"/>
    <property type="match status" value="1"/>
</dbReference>
<accession>M2A8R6</accession>
<organism evidence="12 13">
    <name type="scientific">Rhodopirellula europaea 6C</name>
    <dbReference type="NCBI Taxonomy" id="1263867"/>
    <lineage>
        <taxon>Bacteria</taxon>
        <taxon>Pseudomonadati</taxon>
        <taxon>Planctomycetota</taxon>
        <taxon>Planctomycetia</taxon>
        <taxon>Pirellulales</taxon>
        <taxon>Pirellulaceae</taxon>
        <taxon>Rhodopirellula</taxon>
    </lineage>
</organism>
<evidence type="ECO:0000256" key="3">
    <source>
        <dbReference type="ARBA" id="ARBA00022714"/>
    </source>
</evidence>
<dbReference type="PROSITE" id="PS51085">
    <property type="entry name" value="2FE2S_FER_2"/>
    <property type="match status" value="1"/>
</dbReference>
<dbReference type="SUPFAM" id="SSF52343">
    <property type="entry name" value="Ferredoxin reductase-like, C-terminal NADP-linked domain"/>
    <property type="match status" value="1"/>
</dbReference>
<dbReference type="InterPro" id="IPR017938">
    <property type="entry name" value="Riboflavin_synthase-like_b-brl"/>
</dbReference>
<keyword evidence="6" id="KW-0560">Oxidoreductase</keyword>
<evidence type="ECO:0000313" key="13">
    <source>
        <dbReference type="Proteomes" id="UP000011529"/>
    </source>
</evidence>
<keyword evidence="7" id="KW-0408">Iron</keyword>
<feature type="domain" description="2Fe-2S ferredoxin-type" evidence="10">
    <location>
        <begin position="337"/>
        <end position="419"/>
    </location>
</feature>
<keyword evidence="13" id="KW-1185">Reference proteome</keyword>
<dbReference type="InterPro" id="IPR036010">
    <property type="entry name" value="2Fe-2S_ferredoxin-like_sf"/>
</dbReference>
<feature type="region of interest" description="Disordered" evidence="9">
    <location>
        <begin position="26"/>
        <end position="54"/>
    </location>
</feature>
<dbReference type="Pfam" id="PF00175">
    <property type="entry name" value="NAD_binding_1"/>
    <property type="match status" value="1"/>
</dbReference>
<evidence type="ECO:0000256" key="7">
    <source>
        <dbReference type="ARBA" id="ARBA00023004"/>
    </source>
</evidence>
<reference evidence="12" key="1">
    <citation type="submission" date="2012-11" db="EMBL/GenBank/DDBJ databases">
        <title>Permanent draft genomes of Rhodopirellula europaea strain SH398 and 6C.</title>
        <authorList>
            <person name="Richter M."/>
            <person name="Richter-Heitmann T."/>
            <person name="Frank C."/>
            <person name="Harder J."/>
            <person name="Glockner F.O."/>
        </authorList>
    </citation>
    <scope>NUCLEOTIDE SEQUENCE</scope>
    <source>
        <strain evidence="12">6C</strain>
    </source>
</reference>
<dbReference type="Gene3D" id="3.10.20.30">
    <property type="match status" value="1"/>
</dbReference>
<evidence type="ECO:0000256" key="1">
    <source>
        <dbReference type="ARBA" id="ARBA00001974"/>
    </source>
</evidence>
<dbReference type="InterPro" id="IPR017927">
    <property type="entry name" value="FAD-bd_FR_type"/>
</dbReference>
<evidence type="ECO:0000256" key="4">
    <source>
        <dbReference type="ARBA" id="ARBA00022723"/>
    </source>
</evidence>
<dbReference type="InterPro" id="IPR001433">
    <property type="entry name" value="OxRdtase_FAD/NAD-bd"/>
</dbReference>
<name>M2A8R6_9BACT</name>
<dbReference type="Pfam" id="PF00111">
    <property type="entry name" value="Fer2"/>
    <property type="match status" value="1"/>
</dbReference>
<dbReference type="InterPro" id="IPR012675">
    <property type="entry name" value="Beta-grasp_dom_sf"/>
</dbReference>
<dbReference type="Proteomes" id="UP000011529">
    <property type="component" value="Unassembled WGS sequence"/>
</dbReference>
<keyword evidence="5" id="KW-0274">FAD</keyword>
<evidence type="ECO:0000256" key="2">
    <source>
        <dbReference type="ARBA" id="ARBA00022630"/>
    </source>
</evidence>
<gene>
    <name evidence="12" type="ORF">RE6C_00842</name>
</gene>
<dbReference type="InterPro" id="IPR001041">
    <property type="entry name" value="2Fe-2S_ferredoxin-type"/>
</dbReference>
<dbReference type="CDD" id="cd06184">
    <property type="entry name" value="flavohem_like_fad_nad_binding"/>
    <property type="match status" value="1"/>
</dbReference>
<evidence type="ECO:0000313" key="12">
    <source>
        <dbReference type="EMBL" id="EMB18406.1"/>
    </source>
</evidence>
<dbReference type="PATRIC" id="fig|1263867.3.peg.899"/>
<evidence type="ECO:0000256" key="6">
    <source>
        <dbReference type="ARBA" id="ARBA00023002"/>
    </source>
</evidence>
<dbReference type="PRINTS" id="PR00410">
    <property type="entry name" value="PHEHYDRXLASE"/>
</dbReference>
<evidence type="ECO:0000259" key="11">
    <source>
        <dbReference type="PROSITE" id="PS51384"/>
    </source>
</evidence>
<dbReference type="AlphaFoldDB" id="M2A8R6"/>
<dbReference type="PANTHER" id="PTHR47354:SF8">
    <property type="entry name" value="1,2-PHENYLACETYL-COA EPOXIDASE, SUBUNIT E"/>
    <property type="match status" value="1"/>
</dbReference>
<evidence type="ECO:0000256" key="9">
    <source>
        <dbReference type="SAM" id="MobiDB-lite"/>
    </source>
</evidence>
<feature type="domain" description="FAD-binding FR-type" evidence="11">
    <location>
        <begin position="56"/>
        <end position="161"/>
    </location>
</feature>